<dbReference type="CDD" id="cd06170">
    <property type="entry name" value="LuxR_C_like"/>
    <property type="match status" value="1"/>
</dbReference>
<reference evidence="9 10" key="1">
    <citation type="submission" date="2019-07" db="EMBL/GenBank/DDBJ databases">
        <title>Genome sequencing for Ferrovibrio sp. K5.</title>
        <authorList>
            <person name="Park S.-J."/>
        </authorList>
    </citation>
    <scope>NUCLEOTIDE SEQUENCE [LARGE SCALE GENOMIC DNA]</scope>
    <source>
        <strain evidence="9 10">K5</strain>
    </source>
</reference>
<name>A0A516H6U4_9PROT</name>
<keyword evidence="4" id="KW-0238">DNA-binding</keyword>
<evidence type="ECO:0000259" key="8">
    <source>
        <dbReference type="PROSITE" id="PS50110"/>
    </source>
</evidence>
<evidence type="ECO:0000313" key="9">
    <source>
        <dbReference type="EMBL" id="QDO99441.1"/>
    </source>
</evidence>
<dbReference type="KEGG" id="fer:FNB15_20130"/>
<evidence type="ECO:0000256" key="5">
    <source>
        <dbReference type="ARBA" id="ARBA00023163"/>
    </source>
</evidence>
<sequence length="219" mass="24065">MAFGNRRMQVLDTAVVHIIEDDASLRDAIDSLLRSVGLKTRAYGSVQSFLSDKHPDVPGCLLLDVRLPGMSGLDFQTNLAEHNVHMPAIMMTGHGDIPMTVRAMKAGAIDFLTKPFRDQDMLDAVTAAIEKDRRRREGDQGAAALRAKYETLTPREQQVLVLVTAGKMNKQVAADLNLSEITVKIHRGSVMRKMAARSLADLVRMAEALGQSAHKQPTH</sequence>
<keyword evidence="3" id="KW-0805">Transcription regulation</keyword>
<dbReference type="PANTHER" id="PTHR44688">
    <property type="entry name" value="DNA-BINDING TRANSCRIPTIONAL ACTIVATOR DEVR_DOSR"/>
    <property type="match status" value="1"/>
</dbReference>
<dbReference type="PROSITE" id="PS00622">
    <property type="entry name" value="HTH_LUXR_1"/>
    <property type="match status" value="1"/>
</dbReference>
<proteinExistence type="predicted"/>
<keyword evidence="2" id="KW-0902">Two-component regulatory system</keyword>
<dbReference type="Gene3D" id="3.40.50.2300">
    <property type="match status" value="1"/>
</dbReference>
<dbReference type="Gene3D" id="1.10.10.10">
    <property type="entry name" value="Winged helix-like DNA-binding domain superfamily/Winged helix DNA-binding domain"/>
    <property type="match status" value="1"/>
</dbReference>
<accession>A0A516H6U4</accession>
<keyword evidence="5" id="KW-0804">Transcription</keyword>
<feature type="domain" description="Response regulatory" evidence="8">
    <location>
        <begin position="15"/>
        <end position="129"/>
    </location>
</feature>
<dbReference type="InterPro" id="IPR001789">
    <property type="entry name" value="Sig_transdc_resp-reg_receiver"/>
</dbReference>
<organism evidence="9 10">
    <name type="scientific">Ferrovibrio terrae</name>
    <dbReference type="NCBI Taxonomy" id="2594003"/>
    <lineage>
        <taxon>Bacteria</taxon>
        <taxon>Pseudomonadati</taxon>
        <taxon>Pseudomonadota</taxon>
        <taxon>Alphaproteobacteria</taxon>
        <taxon>Rhodospirillales</taxon>
        <taxon>Rhodospirillaceae</taxon>
        <taxon>Ferrovibrio</taxon>
    </lineage>
</organism>
<dbReference type="PANTHER" id="PTHR44688:SF16">
    <property type="entry name" value="DNA-BINDING TRANSCRIPTIONAL ACTIVATOR DEVR_DOSR"/>
    <property type="match status" value="1"/>
</dbReference>
<dbReference type="SMART" id="SM00448">
    <property type="entry name" value="REC"/>
    <property type="match status" value="1"/>
</dbReference>
<dbReference type="FunFam" id="3.40.50.2300:FF:000018">
    <property type="entry name" value="DNA-binding transcriptional regulator NtrC"/>
    <property type="match status" value="1"/>
</dbReference>
<feature type="modified residue" description="4-aspartylphosphate" evidence="6">
    <location>
        <position position="64"/>
    </location>
</feature>
<dbReference type="EMBL" id="CP041636">
    <property type="protein sequence ID" value="QDO99441.1"/>
    <property type="molecule type" value="Genomic_DNA"/>
</dbReference>
<dbReference type="PROSITE" id="PS50110">
    <property type="entry name" value="RESPONSE_REGULATORY"/>
    <property type="match status" value="1"/>
</dbReference>
<dbReference type="Proteomes" id="UP000317496">
    <property type="component" value="Chromosome"/>
</dbReference>
<dbReference type="OrthoDB" id="9782655at2"/>
<dbReference type="SMART" id="SM00421">
    <property type="entry name" value="HTH_LUXR"/>
    <property type="match status" value="1"/>
</dbReference>
<dbReference type="Pfam" id="PF00196">
    <property type="entry name" value="GerE"/>
    <property type="match status" value="1"/>
</dbReference>
<dbReference type="PROSITE" id="PS50043">
    <property type="entry name" value="HTH_LUXR_2"/>
    <property type="match status" value="1"/>
</dbReference>
<evidence type="ECO:0000259" key="7">
    <source>
        <dbReference type="PROSITE" id="PS50043"/>
    </source>
</evidence>
<dbReference type="PRINTS" id="PR00038">
    <property type="entry name" value="HTHLUXR"/>
</dbReference>
<dbReference type="AlphaFoldDB" id="A0A516H6U4"/>
<feature type="domain" description="HTH luxR-type" evidence="7">
    <location>
        <begin position="145"/>
        <end position="210"/>
    </location>
</feature>
<evidence type="ECO:0000256" key="6">
    <source>
        <dbReference type="PROSITE-ProRule" id="PRU00169"/>
    </source>
</evidence>
<dbReference type="SUPFAM" id="SSF52172">
    <property type="entry name" value="CheY-like"/>
    <property type="match status" value="1"/>
</dbReference>
<dbReference type="InterPro" id="IPR036388">
    <property type="entry name" value="WH-like_DNA-bd_sf"/>
</dbReference>
<dbReference type="GO" id="GO:0003677">
    <property type="term" value="F:DNA binding"/>
    <property type="evidence" value="ECO:0007669"/>
    <property type="project" value="UniProtKB-KW"/>
</dbReference>
<dbReference type="GO" id="GO:0006355">
    <property type="term" value="P:regulation of DNA-templated transcription"/>
    <property type="evidence" value="ECO:0007669"/>
    <property type="project" value="InterPro"/>
</dbReference>
<dbReference type="Pfam" id="PF00072">
    <property type="entry name" value="Response_reg"/>
    <property type="match status" value="1"/>
</dbReference>
<evidence type="ECO:0000256" key="2">
    <source>
        <dbReference type="ARBA" id="ARBA00023012"/>
    </source>
</evidence>
<evidence type="ECO:0000256" key="4">
    <source>
        <dbReference type="ARBA" id="ARBA00023125"/>
    </source>
</evidence>
<evidence type="ECO:0000256" key="1">
    <source>
        <dbReference type="ARBA" id="ARBA00022553"/>
    </source>
</evidence>
<dbReference type="CDD" id="cd17537">
    <property type="entry name" value="REC_FixJ"/>
    <property type="match status" value="1"/>
</dbReference>
<protein>
    <submittedName>
        <fullName evidence="9">Response regulator transcription factor</fullName>
    </submittedName>
</protein>
<dbReference type="InterPro" id="IPR011006">
    <property type="entry name" value="CheY-like_superfamily"/>
</dbReference>
<dbReference type="GO" id="GO:0000160">
    <property type="term" value="P:phosphorelay signal transduction system"/>
    <property type="evidence" value="ECO:0007669"/>
    <property type="project" value="UniProtKB-KW"/>
</dbReference>
<evidence type="ECO:0000313" key="10">
    <source>
        <dbReference type="Proteomes" id="UP000317496"/>
    </source>
</evidence>
<gene>
    <name evidence="9" type="ORF">FNB15_20130</name>
</gene>
<evidence type="ECO:0000256" key="3">
    <source>
        <dbReference type="ARBA" id="ARBA00023015"/>
    </source>
</evidence>
<dbReference type="InterPro" id="IPR000792">
    <property type="entry name" value="Tscrpt_reg_LuxR_C"/>
</dbReference>
<keyword evidence="1 6" id="KW-0597">Phosphoprotein</keyword>
<keyword evidence="10" id="KW-1185">Reference proteome</keyword>